<feature type="domain" description="Ketoreductase" evidence="3">
    <location>
        <begin position="14"/>
        <end position="194"/>
    </location>
</feature>
<evidence type="ECO:0000259" key="3">
    <source>
        <dbReference type="SMART" id="SM00822"/>
    </source>
</evidence>
<evidence type="ECO:0000313" key="4">
    <source>
        <dbReference type="EMBL" id="XBM48916.1"/>
    </source>
</evidence>
<sequence length="258" mass="26035">MPASDSTRSSRSDQVALVTGGSSGLGYAIAEALARAGSTVIVASRSAGSCRAAAERLSDATGSTAIGIGCDVTDEDSVDELVATIAGRHGRLDVLVTSAGVQARGSLDELDVAALRRCLDVNIVGTWLPCRAAARVMRAAGYGRILTIASALGIVGAADRSGYAASKGAVVQLTRSLAVELAGSGITVNSLAPGPLRTPLNDGADADARVQRFLADEVPVARWAEPHEITAAAMLLTGADASFITGAVLPVDGGWTAH</sequence>
<dbReference type="EC" id="1.-.-.-" evidence="4"/>
<gene>
    <name evidence="4" type="ORF">AAME72_03415</name>
</gene>
<dbReference type="EMBL" id="CP157390">
    <property type="protein sequence ID" value="XBM48916.1"/>
    <property type="molecule type" value="Genomic_DNA"/>
</dbReference>
<dbReference type="FunFam" id="3.40.50.720:FF:000084">
    <property type="entry name" value="Short-chain dehydrogenase reductase"/>
    <property type="match status" value="1"/>
</dbReference>
<keyword evidence="2 4" id="KW-0560">Oxidoreductase</keyword>
<dbReference type="CDD" id="cd05233">
    <property type="entry name" value="SDR_c"/>
    <property type="match status" value="1"/>
</dbReference>
<dbReference type="GO" id="GO:0016616">
    <property type="term" value="F:oxidoreductase activity, acting on the CH-OH group of donors, NAD or NADP as acceptor"/>
    <property type="evidence" value="ECO:0007669"/>
    <property type="project" value="UniProtKB-ARBA"/>
</dbReference>
<dbReference type="InterPro" id="IPR020904">
    <property type="entry name" value="Sc_DH/Rdtase_CS"/>
</dbReference>
<evidence type="ECO:0000256" key="2">
    <source>
        <dbReference type="ARBA" id="ARBA00023002"/>
    </source>
</evidence>
<name>A0AAU7GGE8_9MICO</name>
<dbReference type="RefSeq" id="WP_348788837.1">
    <property type="nucleotide sequence ID" value="NZ_CP157390.1"/>
</dbReference>
<organism evidence="4">
    <name type="scientific">Leifsonia sp. NPDC080035</name>
    <dbReference type="NCBI Taxonomy" id="3143936"/>
    <lineage>
        <taxon>Bacteria</taxon>
        <taxon>Bacillati</taxon>
        <taxon>Actinomycetota</taxon>
        <taxon>Actinomycetes</taxon>
        <taxon>Micrococcales</taxon>
        <taxon>Microbacteriaceae</taxon>
        <taxon>Leifsonia</taxon>
    </lineage>
</organism>
<dbReference type="InterPro" id="IPR002347">
    <property type="entry name" value="SDR_fam"/>
</dbReference>
<comment type="similarity">
    <text evidence="1">Belongs to the short-chain dehydrogenases/reductases (SDR) family.</text>
</comment>
<accession>A0AAU7GGE8</accession>
<dbReference type="Gene3D" id="3.40.50.720">
    <property type="entry name" value="NAD(P)-binding Rossmann-like Domain"/>
    <property type="match status" value="1"/>
</dbReference>
<dbReference type="PANTHER" id="PTHR42760">
    <property type="entry name" value="SHORT-CHAIN DEHYDROGENASES/REDUCTASES FAMILY MEMBER"/>
    <property type="match status" value="1"/>
</dbReference>
<dbReference type="PRINTS" id="PR00081">
    <property type="entry name" value="GDHRDH"/>
</dbReference>
<dbReference type="SMART" id="SM00822">
    <property type="entry name" value="PKS_KR"/>
    <property type="match status" value="1"/>
</dbReference>
<dbReference type="PROSITE" id="PS00061">
    <property type="entry name" value="ADH_SHORT"/>
    <property type="match status" value="1"/>
</dbReference>
<dbReference type="SUPFAM" id="SSF51735">
    <property type="entry name" value="NAD(P)-binding Rossmann-fold domains"/>
    <property type="match status" value="1"/>
</dbReference>
<proteinExistence type="inferred from homology"/>
<protein>
    <submittedName>
        <fullName evidence="4">SDR family oxidoreductase</fullName>
        <ecNumber evidence="4">1.-.-.-</ecNumber>
    </submittedName>
</protein>
<dbReference type="InterPro" id="IPR036291">
    <property type="entry name" value="NAD(P)-bd_dom_sf"/>
</dbReference>
<dbReference type="Pfam" id="PF13561">
    <property type="entry name" value="adh_short_C2"/>
    <property type="match status" value="1"/>
</dbReference>
<evidence type="ECO:0000256" key="1">
    <source>
        <dbReference type="ARBA" id="ARBA00006484"/>
    </source>
</evidence>
<dbReference type="PRINTS" id="PR00080">
    <property type="entry name" value="SDRFAMILY"/>
</dbReference>
<reference evidence="4" key="1">
    <citation type="submission" date="2024-05" db="EMBL/GenBank/DDBJ databases">
        <title>The Natural Products Discovery Center: Release of the First 8490 Sequenced Strains for Exploring Actinobacteria Biosynthetic Diversity.</title>
        <authorList>
            <person name="Kalkreuter E."/>
            <person name="Kautsar S.A."/>
            <person name="Yang D."/>
            <person name="Bader C.D."/>
            <person name="Teijaro C.N."/>
            <person name="Fluegel L."/>
            <person name="Davis C.M."/>
            <person name="Simpson J.R."/>
            <person name="Lauterbach L."/>
            <person name="Steele A.D."/>
            <person name="Gui C."/>
            <person name="Meng S."/>
            <person name="Li G."/>
            <person name="Viehrig K."/>
            <person name="Ye F."/>
            <person name="Su P."/>
            <person name="Kiefer A.F."/>
            <person name="Nichols A."/>
            <person name="Cepeda A.J."/>
            <person name="Yan W."/>
            <person name="Fan B."/>
            <person name="Jiang Y."/>
            <person name="Adhikari A."/>
            <person name="Zheng C.-J."/>
            <person name="Schuster L."/>
            <person name="Cowan T.M."/>
            <person name="Smanski M.J."/>
            <person name="Chevrette M.G."/>
            <person name="de Carvalho L.P.S."/>
            <person name="Shen B."/>
        </authorList>
    </citation>
    <scope>NUCLEOTIDE SEQUENCE</scope>
    <source>
        <strain evidence="4">NPDC080035</strain>
    </source>
</reference>
<dbReference type="AlphaFoldDB" id="A0AAU7GGE8"/>
<dbReference type="InterPro" id="IPR057326">
    <property type="entry name" value="KR_dom"/>
</dbReference>